<dbReference type="InterPro" id="IPR036721">
    <property type="entry name" value="RCK_C_sf"/>
</dbReference>
<evidence type="ECO:0000256" key="5">
    <source>
        <dbReference type="ARBA" id="ARBA00022692"/>
    </source>
</evidence>
<reference evidence="10 11" key="1">
    <citation type="submission" date="2020-11" db="EMBL/GenBank/DDBJ databases">
        <title>Kaistella gelatinilytica sp. nov., a flavobacterium isolated from Antarctic Soil.</title>
        <authorList>
            <person name="Li J."/>
        </authorList>
    </citation>
    <scope>NUCLEOTIDE SEQUENCE [LARGE SCALE GENOMIC DNA]</scope>
    <source>
        <strain evidence="10 11">G5-32</strain>
    </source>
</reference>
<dbReference type="NCBIfam" id="TIGR01625">
    <property type="entry name" value="YidE_YbjL_dupl"/>
    <property type="match status" value="2"/>
</dbReference>
<dbReference type="InterPro" id="IPR006512">
    <property type="entry name" value="YidE_YbjL"/>
</dbReference>
<comment type="similarity">
    <text evidence="2">Belongs to the AAE transporter (TC 2.A.81) family.</text>
</comment>
<proteinExistence type="inferred from homology"/>
<evidence type="ECO:0000256" key="8">
    <source>
        <dbReference type="SAM" id="Phobius"/>
    </source>
</evidence>
<evidence type="ECO:0000256" key="2">
    <source>
        <dbReference type="ARBA" id="ARBA00009854"/>
    </source>
</evidence>
<gene>
    <name evidence="10" type="ORF">IV494_09780</name>
</gene>
<keyword evidence="4" id="KW-1003">Cell membrane</keyword>
<dbReference type="PANTHER" id="PTHR30445:SF3">
    <property type="entry name" value="TRANSPORT PROTEIN YIDE-RELATED"/>
    <property type="match status" value="1"/>
</dbReference>
<evidence type="ECO:0000256" key="4">
    <source>
        <dbReference type="ARBA" id="ARBA00022475"/>
    </source>
</evidence>
<dbReference type="EMBL" id="JADPVI010000002">
    <property type="protein sequence ID" value="MBF8457466.1"/>
    <property type="molecule type" value="Genomic_DNA"/>
</dbReference>
<dbReference type="Gene3D" id="3.30.70.1450">
    <property type="entry name" value="Regulator of K+ conductance, C-terminal domain"/>
    <property type="match status" value="2"/>
</dbReference>
<feature type="transmembrane region" description="Helical" evidence="8">
    <location>
        <begin position="44"/>
        <end position="63"/>
    </location>
</feature>
<organism evidence="10 11">
    <name type="scientific">Kaistella gelatinilytica</name>
    <dbReference type="NCBI Taxonomy" id="2787636"/>
    <lineage>
        <taxon>Bacteria</taxon>
        <taxon>Pseudomonadati</taxon>
        <taxon>Bacteroidota</taxon>
        <taxon>Flavobacteriia</taxon>
        <taxon>Flavobacteriales</taxon>
        <taxon>Weeksellaceae</taxon>
        <taxon>Chryseobacterium group</taxon>
        <taxon>Kaistella</taxon>
    </lineage>
</organism>
<feature type="transmembrane region" description="Helical" evidence="8">
    <location>
        <begin position="20"/>
        <end position="37"/>
    </location>
</feature>
<dbReference type="RefSeq" id="WP_196079958.1">
    <property type="nucleotide sequence ID" value="NZ_JADPVI010000002.1"/>
</dbReference>
<dbReference type="Pfam" id="PF02080">
    <property type="entry name" value="TrkA_C"/>
    <property type="match status" value="1"/>
</dbReference>
<sequence>MFDWLKVLLLPIENPTVTNSIVAIMLAISTGIFFGRLKLGKITFGVSAVMFTGLILGHFGYRIQPGILDFIRDFGLILFVYGIGLQVGPSFFSSFKNDGLKFNILAVSTVLFGGLVTLILFKVTGLKIEDLVGIMSGSVTNTPGLGAAKNTIEEIKNSFPEKTFDDPTIGYAITYPLGVFGIIGTIILSKILLKIDPDEEMKKFRKSKIDSELPLVHKKMRVTNPEFFGKTLHQILKEFGREIVISRLKHSGSVVVKSPTLDHELRDRDVLMIVGLEKDLDEFISSLGRESKDLFIESDTDIHKKNIFVTKSSVLHKTLSQLDLFNTYDLKVTRVFRAGREILPRPSLELFYGDKLRVIGSKEAIEEVEIIIGNSEKKLLEPDFLSLFGGLLLGVILGSIPIMIPSLPVPIKLGFAAGPLIVALLISRYGGISFIHSYINNGAIYFMKDFGICLFFAAVGIHAGDGFYENFVKYNGWNWLLFGSAITFIPLITMVIVGRFIMKINYLQLVGIMSGSYTDPAALSFSTNYLDSDIPIQSYAQVYPLVTIFRIFVASLLILIFS</sequence>
<dbReference type="Proteomes" id="UP000660070">
    <property type="component" value="Unassembled WGS sequence"/>
</dbReference>
<feature type="domain" description="RCK C-terminal" evidence="9">
    <location>
        <begin position="290"/>
        <end position="374"/>
    </location>
</feature>
<feature type="transmembrane region" description="Helical" evidence="8">
    <location>
        <begin position="384"/>
        <end position="404"/>
    </location>
</feature>
<evidence type="ECO:0000259" key="9">
    <source>
        <dbReference type="PROSITE" id="PS51202"/>
    </source>
</evidence>
<dbReference type="SUPFAM" id="SSF116726">
    <property type="entry name" value="TrkA C-terminal domain-like"/>
    <property type="match status" value="2"/>
</dbReference>
<dbReference type="NCBIfam" id="NF003007">
    <property type="entry name" value="PRK03818.1"/>
    <property type="match status" value="1"/>
</dbReference>
<keyword evidence="6 8" id="KW-1133">Transmembrane helix</keyword>
<evidence type="ECO:0000313" key="11">
    <source>
        <dbReference type="Proteomes" id="UP000660070"/>
    </source>
</evidence>
<feature type="transmembrane region" description="Helical" evidence="8">
    <location>
        <begin position="169"/>
        <end position="193"/>
    </location>
</feature>
<dbReference type="PROSITE" id="PS51202">
    <property type="entry name" value="RCK_C"/>
    <property type="match status" value="1"/>
</dbReference>
<keyword evidence="11" id="KW-1185">Reference proteome</keyword>
<dbReference type="Pfam" id="PF06826">
    <property type="entry name" value="Asp-Al_Ex"/>
    <property type="match status" value="2"/>
</dbReference>
<feature type="transmembrane region" description="Helical" evidence="8">
    <location>
        <begin position="476"/>
        <end position="497"/>
    </location>
</feature>
<comment type="subcellular location">
    <subcellularLocation>
        <location evidence="1">Cell membrane</location>
        <topology evidence="1">Multi-pass membrane protein</topology>
    </subcellularLocation>
</comment>
<dbReference type="InterPro" id="IPR006037">
    <property type="entry name" value="RCK_C"/>
</dbReference>
<evidence type="ECO:0000256" key="7">
    <source>
        <dbReference type="ARBA" id="ARBA00023136"/>
    </source>
</evidence>
<dbReference type="InterPro" id="IPR050144">
    <property type="entry name" value="AAE_transporter"/>
</dbReference>
<name>A0ABS0FCM4_9FLAO</name>
<feature type="transmembrane region" description="Helical" evidence="8">
    <location>
        <begin position="443"/>
        <end position="464"/>
    </location>
</feature>
<feature type="transmembrane region" description="Helical" evidence="8">
    <location>
        <begin position="102"/>
        <end position="121"/>
    </location>
</feature>
<comment type="caution">
    <text evidence="10">The sequence shown here is derived from an EMBL/GenBank/DDBJ whole genome shotgun (WGS) entry which is preliminary data.</text>
</comment>
<evidence type="ECO:0000256" key="6">
    <source>
        <dbReference type="ARBA" id="ARBA00022989"/>
    </source>
</evidence>
<evidence type="ECO:0000313" key="10">
    <source>
        <dbReference type="EMBL" id="MBF8457466.1"/>
    </source>
</evidence>
<protein>
    <submittedName>
        <fullName evidence="10">Transporter</fullName>
    </submittedName>
</protein>
<dbReference type="PANTHER" id="PTHR30445">
    <property type="entry name" value="K(+)_H(+) ANTIPORTER SUBUNIT KHTT"/>
    <property type="match status" value="1"/>
</dbReference>
<evidence type="ECO:0000256" key="3">
    <source>
        <dbReference type="ARBA" id="ARBA00022448"/>
    </source>
</evidence>
<keyword evidence="7 8" id="KW-0472">Membrane</keyword>
<evidence type="ECO:0000256" key="1">
    <source>
        <dbReference type="ARBA" id="ARBA00004651"/>
    </source>
</evidence>
<accession>A0ABS0FCM4</accession>
<keyword evidence="5 8" id="KW-0812">Transmembrane</keyword>
<feature type="transmembrane region" description="Helical" evidence="8">
    <location>
        <begin position="410"/>
        <end position="431"/>
    </location>
</feature>
<feature type="transmembrane region" description="Helical" evidence="8">
    <location>
        <begin position="542"/>
        <end position="561"/>
    </location>
</feature>
<keyword evidence="3" id="KW-0813">Transport</keyword>
<feature type="transmembrane region" description="Helical" evidence="8">
    <location>
        <begin position="75"/>
        <end position="95"/>
    </location>
</feature>